<dbReference type="PANTHER" id="PTHR36985:SF1">
    <property type="entry name" value="TRANSLOCATION AND ASSEMBLY MODULE SUBUNIT TAMB"/>
    <property type="match status" value="1"/>
</dbReference>
<evidence type="ECO:0000313" key="7">
    <source>
        <dbReference type="EMBL" id="MCP1728255.1"/>
    </source>
</evidence>
<evidence type="ECO:0000256" key="3">
    <source>
        <dbReference type="ARBA" id="ARBA00022989"/>
    </source>
</evidence>
<evidence type="ECO:0000256" key="4">
    <source>
        <dbReference type="ARBA" id="ARBA00023136"/>
    </source>
</evidence>
<comment type="caution">
    <text evidence="7">The sequence shown here is derived from an EMBL/GenBank/DDBJ whole genome shotgun (WGS) entry which is preliminary data.</text>
</comment>
<accession>A0ABT1GA99</accession>
<proteinExistence type="predicted"/>
<comment type="subcellular location">
    <subcellularLocation>
        <location evidence="1">Membrane</location>
        <topology evidence="1">Single-pass membrane protein</topology>
    </subcellularLocation>
</comment>
<dbReference type="InterPro" id="IPR007452">
    <property type="entry name" value="TamB_C"/>
</dbReference>
<sequence length="1279" mass="139826">MSEPTPKSGRIGWRGWLTISGSGLLVILALGLFWLFYTESGLRWAVSQAQGQVPGELSVGNVSGQLAGPLELEGLRFRDGEGLDVQADTLQLEWRLGLLLMGILQLDDVVFDGLVVALPPGEADTETLPIELPERISLPLRVNVRALTVNRIQLQPDGAEPIQLAELSASGHLARTELSLEQVTARADWLDLDAALSLDMRDDWPLELQADWQLRWPDLPEMQGHTALSGTPDTLDIEQSISGPLTLNLDGRVRQALTDPSVQLNLQFRDFEPARWFDEAPAGALAGRYRLDGNLAQARLQGRLDASDTPWGDWIIDSDVSGDSELTELRIRELLLNHQQHDQWLEMEGWAREILSEDPQVQLDLAWANLRWPLDEAEYESEAGQARLAGRQSDFSLTLDSAFRLNQAAEPLTRPVEGQIETRLTGQQDEAAIESLALTLSDGQSLNFQGDINWSESDPFLAGDFQFQALDPALLDEDWPGQLSGAGHLQARWQDAVTGSLDLESLDGQLVGQAVSAQGGVDYQSETITLRDVRASLGDNEVTASGRLATDLRQASSNLVFSVAVPDVSQLPLEAQGRLQASGEVRGSLESLDLRLALEANELAYEDYQLGSMKLDLNLQEGWEADSEIRLELQELSINEETISRLLIRGDGQRSDHRLSLQAEHPTLNLGVSFAGGLNADWLDDWQWQGEWVDTRLHNPVAGRWQQRSPRPLSLSAAGGELDRLCLDPVDGVGDLCLSGQTDQEGHWTAAVRGEGFPLAMLVDPEETGINVQGSINLTAEAEDRGEGLRAQGQLDFTPGLISQRVDGQDMTLLAIDGGRSEFHWTPESAQADMDLALSEGGFLRGRAQLPQGLDGPLDGRLDAEIPQLGLLPLLLAEIGRAEGLLALGVDIGGTLADPDFSGEVRVVDAVLNFPDLGITAEAVDVFLTGSMEQLRLDASAQSGGGDLQFRAELDRIEDDWVGEASLEGERFLILSIPDARVRINPALEITASAGRRLDVGGELHVPFARITPGEFQAAVQPSQDEVIISELRPMESEDELGGWAIHSRVRASLGDDVEFDGFGLTGRITGALNVRDEPNALTRATGELEVREGQYTAWRQQLEIERGRLFFSNTPINDPALDIRAVRRPRNVVVGVNIRGTLREPQLELFSDPAMQQSEQLSYLLTGRSLTEGGEGDMNLVREAALALQVAGGGYVGRQLGDRLGVDTVTIEAGDTPEETSVVFGEYISPRLFISYGIGLFEGTNVFRMRYEISSRWFLEAQTGPRSGADFIYNLERG</sequence>
<reference evidence="7 8" key="1">
    <citation type="submission" date="2022-03" db="EMBL/GenBank/DDBJ databases">
        <title>Genomic Encyclopedia of Type Strains, Phase III (KMG-III): the genomes of soil and plant-associated and newly described type strains.</title>
        <authorList>
            <person name="Whitman W."/>
        </authorList>
    </citation>
    <scope>NUCLEOTIDE SEQUENCE [LARGE SCALE GENOMIC DNA]</scope>
    <source>
        <strain evidence="7 8">BSker1</strain>
    </source>
</reference>
<feature type="domain" description="Translocation and assembly module TamB C-terminal" evidence="6">
    <location>
        <begin position="943"/>
        <end position="1277"/>
    </location>
</feature>
<dbReference type="Proteomes" id="UP001523550">
    <property type="component" value="Unassembled WGS sequence"/>
</dbReference>
<evidence type="ECO:0000256" key="5">
    <source>
        <dbReference type="SAM" id="Phobius"/>
    </source>
</evidence>
<keyword evidence="3 5" id="KW-1133">Transmembrane helix</keyword>
<organism evidence="7 8">
    <name type="scientific">Natronospira proteinivora</name>
    <dbReference type="NCBI Taxonomy" id="1807133"/>
    <lineage>
        <taxon>Bacteria</taxon>
        <taxon>Pseudomonadati</taxon>
        <taxon>Pseudomonadota</taxon>
        <taxon>Gammaproteobacteria</taxon>
        <taxon>Natronospirales</taxon>
        <taxon>Natronospiraceae</taxon>
        <taxon>Natronospira</taxon>
    </lineage>
</organism>
<dbReference type="PANTHER" id="PTHR36985">
    <property type="entry name" value="TRANSLOCATION AND ASSEMBLY MODULE SUBUNIT TAMB"/>
    <property type="match status" value="1"/>
</dbReference>
<feature type="transmembrane region" description="Helical" evidence="5">
    <location>
        <begin position="16"/>
        <end position="37"/>
    </location>
</feature>
<protein>
    <submittedName>
        <fullName evidence="7">Translocation and assembly module TamB</fullName>
    </submittedName>
</protein>
<dbReference type="Pfam" id="PF04357">
    <property type="entry name" value="TamB"/>
    <property type="match status" value="1"/>
</dbReference>
<name>A0ABT1GA99_9GAMM</name>
<keyword evidence="2 5" id="KW-0812">Transmembrane</keyword>
<evidence type="ECO:0000259" key="6">
    <source>
        <dbReference type="Pfam" id="PF04357"/>
    </source>
</evidence>
<gene>
    <name evidence="7" type="ORF">J2T60_002255</name>
</gene>
<keyword evidence="8" id="KW-1185">Reference proteome</keyword>
<evidence type="ECO:0000313" key="8">
    <source>
        <dbReference type="Proteomes" id="UP001523550"/>
    </source>
</evidence>
<evidence type="ECO:0000256" key="1">
    <source>
        <dbReference type="ARBA" id="ARBA00004167"/>
    </source>
</evidence>
<dbReference type="EMBL" id="JALJYF010000002">
    <property type="protein sequence ID" value="MCP1728255.1"/>
    <property type="molecule type" value="Genomic_DNA"/>
</dbReference>
<evidence type="ECO:0000256" key="2">
    <source>
        <dbReference type="ARBA" id="ARBA00022692"/>
    </source>
</evidence>
<keyword evidence="4 5" id="KW-0472">Membrane</keyword>
<dbReference type="RefSeq" id="WP_253450029.1">
    <property type="nucleotide sequence ID" value="NZ_JALJYF010000002.1"/>
</dbReference>